<dbReference type="AlphaFoldDB" id="A0A916RY81"/>
<evidence type="ECO:0000313" key="2">
    <source>
        <dbReference type="Proteomes" id="UP000636264"/>
    </source>
</evidence>
<dbReference type="RefSeq" id="WP_188722220.1">
    <property type="nucleotide sequence ID" value="NZ_BMIF01000011.1"/>
</dbReference>
<evidence type="ECO:0000313" key="1">
    <source>
        <dbReference type="EMBL" id="GGA76169.1"/>
    </source>
</evidence>
<comment type="caution">
    <text evidence="1">The sequence shown here is derived from an EMBL/GenBank/DDBJ whole genome shotgun (WGS) entry which is preliminary data.</text>
</comment>
<reference evidence="1" key="2">
    <citation type="submission" date="2020-09" db="EMBL/GenBank/DDBJ databases">
        <authorList>
            <person name="Sun Q."/>
            <person name="Zhou Y."/>
        </authorList>
    </citation>
    <scope>NUCLEOTIDE SEQUENCE</scope>
    <source>
        <strain evidence="1">CGMCC 1.15320</strain>
    </source>
</reference>
<dbReference type="EMBL" id="BMIF01000011">
    <property type="protein sequence ID" value="GGA76169.1"/>
    <property type="molecule type" value="Genomic_DNA"/>
</dbReference>
<name>A0A916RY81_9HYPH</name>
<evidence type="ECO:0008006" key="3">
    <source>
        <dbReference type="Google" id="ProtNLM"/>
    </source>
</evidence>
<reference evidence="1" key="1">
    <citation type="journal article" date="2014" name="Int. J. Syst. Evol. Microbiol.">
        <title>Complete genome sequence of Corynebacterium casei LMG S-19264T (=DSM 44701T), isolated from a smear-ripened cheese.</title>
        <authorList>
            <consortium name="US DOE Joint Genome Institute (JGI-PGF)"/>
            <person name="Walter F."/>
            <person name="Albersmeier A."/>
            <person name="Kalinowski J."/>
            <person name="Ruckert C."/>
        </authorList>
    </citation>
    <scope>NUCLEOTIDE SEQUENCE</scope>
    <source>
        <strain evidence="1">CGMCC 1.15320</strain>
    </source>
</reference>
<organism evidence="1 2">
    <name type="scientific">Nitratireductor aestuarii</name>
    <dbReference type="NCBI Taxonomy" id="1735103"/>
    <lineage>
        <taxon>Bacteria</taxon>
        <taxon>Pseudomonadati</taxon>
        <taxon>Pseudomonadota</taxon>
        <taxon>Alphaproteobacteria</taxon>
        <taxon>Hyphomicrobiales</taxon>
        <taxon>Phyllobacteriaceae</taxon>
        <taxon>Nitratireductor</taxon>
    </lineage>
</organism>
<proteinExistence type="predicted"/>
<protein>
    <recommendedName>
        <fullName evidence="3">Cytoplasmic protein</fullName>
    </recommendedName>
</protein>
<keyword evidence="2" id="KW-1185">Reference proteome</keyword>
<accession>A0A916RY81</accession>
<dbReference type="Proteomes" id="UP000636264">
    <property type="component" value="Unassembled WGS sequence"/>
</dbReference>
<gene>
    <name evidence="1" type="ORF">GCM10011385_32730</name>
</gene>
<sequence length="95" mass="11183">MDIIYKEINEFTRQQEYRVSAARQNAALFLTCGIDLADAMAQRGEERKITIIRLGRLLERERLRGIRRHWSYDLNRHIALKQAYETLARNDASSC</sequence>